<keyword evidence="2" id="KW-0813">Transport</keyword>
<dbReference type="STRING" id="1921010.MMIC_P1424"/>
<evidence type="ECO:0000256" key="1">
    <source>
        <dbReference type="ARBA" id="ARBA00004429"/>
    </source>
</evidence>
<name>A0A1L8CNN5_9PROT</name>
<evidence type="ECO:0000259" key="9">
    <source>
        <dbReference type="Pfam" id="PF12832"/>
    </source>
</evidence>
<organism evidence="10 11">
    <name type="scientific">Mariprofundus micogutta</name>
    <dbReference type="NCBI Taxonomy" id="1921010"/>
    <lineage>
        <taxon>Bacteria</taxon>
        <taxon>Pseudomonadati</taxon>
        <taxon>Pseudomonadota</taxon>
        <taxon>Candidatius Mariprofundia</taxon>
        <taxon>Mariprofundales</taxon>
        <taxon>Mariprofundaceae</taxon>
        <taxon>Mariprofundus</taxon>
    </lineage>
</organism>
<evidence type="ECO:0000313" key="11">
    <source>
        <dbReference type="Proteomes" id="UP000231632"/>
    </source>
</evidence>
<feature type="domain" description="Major facilitator superfamily associated" evidence="9">
    <location>
        <begin position="9"/>
        <end position="357"/>
    </location>
</feature>
<dbReference type="InterPro" id="IPR036259">
    <property type="entry name" value="MFS_trans_sf"/>
</dbReference>
<keyword evidence="7 8" id="KW-0472">Membrane</keyword>
<feature type="transmembrane region" description="Helical" evidence="8">
    <location>
        <begin position="232"/>
        <end position="253"/>
    </location>
</feature>
<dbReference type="AlphaFoldDB" id="A0A1L8CNN5"/>
<dbReference type="InterPro" id="IPR026032">
    <property type="entry name" value="HcaT-like"/>
</dbReference>
<dbReference type="Gene3D" id="1.20.1250.20">
    <property type="entry name" value="MFS general substrate transporter like domains"/>
    <property type="match status" value="2"/>
</dbReference>
<feature type="transmembrane region" description="Helical" evidence="8">
    <location>
        <begin position="323"/>
        <end position="347"/>
    </location>
</feature>
<feature type="transmembrane region" description="Helical" evidence="8">
    <location>
        <begin position="38"/>
        <end position="59"/>
    </location>
</feature>
<sequence>MVSQTSLNRIRLFYSAYFAAMGLVLPFFPVYLDGLGLNAAMVGFMTGLLALAKVVAPPWAGHLLDRQPQAWAHRFIIIASWLAAVAAVSIGISDHPYILTITILLFGMFWAAVLPLTDGLSVSVSEADGADYGRLRAWGSIGFILTSLAGGLWFSESNINSFPFVLAGLMVVLAISAQGFPTLQHPAESEHGQDSFPRAFYILLAIAFIMQISHGAYYGFFSLYLVENGFTGLQIGIYWVIGVMAEIILMWLWSKQIQQAAPTYLFSTCLMLAALRWFGIGLTTDAVWLVILQLLHAASFAAFHVAAIAWVKRIAPDNRHASAQGLFSAAGFGLGSTIGIMGCGLIAESMGYAMAFYACAAIALFGIPLALMLSEVRNKP</sequence>
<dbReference type="Pfam" id="PF12832">
    <property type="entry name" value="MFS_1_like"/>
    <property type="match status" value="1"/>
</dbReference>
<reference evidence="10 11" key="1">
    <citation type="journal article" date="2017" name="Arch. Microbiol.">
        <title>Mariprofundus micogutta sp. nov., a novel iron-oxidizing zetaproteobacterium isolated from a deep-sea hydrothermal field at the Bayonnaise knoll of the Izu-Ogasawara arc, and a description of Mariprofundales ord. nov. and Zetaproteobacteria classis nov.</title>
        <authorList>
            <person name="Makita H."/>
            <person name="Tanaka E."/>
            <person name="Mitsunobu S."/>
            <person name="Miyazaki M."/>
            <person name="Nunoura T."/>
            <person name="Uematsu K."/>
            <person name="Takaki Y."/>
            <person name="Nishi S."/>
            <person name="Shimamura S."/>
            <person name="Takai K."/>
        </authorList>
    </citation>
    <scope>NUCLEOTIDE SEQUENCE [LARGE SCALE GENOMIC DNA]</scope>
    <source>
        <strain evidence="10 11">ET2</strain>
    </source>
</reference>
<dbReference type="InterPro" id="IPR024989">
    <property type="entry name" value="MFS_assoc_dom"/>
</dbReference>
<dbReference type="Proteomes" id="UP000231632">
    <property type="component" value="Unassembled WGS sequence"/>
</dbReference>
<dbReference type="OrthoDB" id="9150135at2"/>
<evidence type="ECO:0000256" key="8">
    <source>
        <dbReference type="SAM" id="Phobius"/>
    </source>
</evidence>
<dbReference type="PIRSF" id="PIRSF004925">
    <property type="entry name" value="HcaT"/>
    <property type="match status" value="1"/>
</dbReference>
<feature type="transmembrane region" description="Helical" evidence="8">
    <location>
        <begin position="260"/>
        <end position="280"/>
    </location>
</feature>
<keyword evidence="6 8" id="KW-1133">Transmembrane helix</keyword>
<evidence type="ECO:0000256" key="5">
    <source>
        <dbReference type="ARBA" id="ARBA00022692"/>
    </source>
</evidence>
<dbReference type="GO" id="GO:0015528">
    <property type="term" value="F:lactose:proton symporter activity"/>
    <property type="evidence" value="ECO:0007669"/>
    <property type="project" value="TreeGrafter"/>
</dbReference>
<accession>A0A1L8CNN5</accession>
<feature type="transmembrane region" description="Helical" evidence="8">
    <location>
        <begin position="200"/>
        <end position="220"/>
    </location>
</feature>
<dbReference type="GO" id="GO:0030395">
    <property type="term" value="F:lactose binding"/>
    <property type="evidence" value="ECO:0007669"/>
    <property type="project" value="TreeGrafter"/>
</dbReference>
<evidence type="ECO:0000256" key="3">
    <source>
        <dbReference type="ARBA" id="ARBA00022475"/>
    </source>
</evidence>
<feature type="transmembrane region" description="Helical" evidence="8">
    <location>
        <begin position="161"/>
        <end position="180"/>
    </location>
</feature>
<dbReference type="PANTHER" id="PTHR23522:SF10">
    <property type="entry name" value="3-PHENYLPROPIONIC ACID TRANSPORTER-RELATED"/>
    <property type="match status" value="1"/>
</dbReference>
<dbReference type="SUPFAM" id="SSF103473">
    <property type="entry name" value="MFS general substrate transporter"/>
    <property type="match status" value="1"/>
</dbReference>
<gene>
    <name evidence="10" type="ORF">MMIC_P1424</name>
</gene>
<keyword evidence="3" id="KW-1003">Cell membrane</keyword>
<protein>
    <submittedName>
        <fullName evidence="10">MFS transporter, PPP family, 3-phenylpropionic acid transporter</fullName>
    </submittedName>
</protein>
<dbReference type="GO" id="GO:0005886">
    <property type="term" value="C:plasma membrane"/>
    <property type="evidence" value="ECO:0007669"/>
    <property type="project" value="UniProtKB-SubCell"/>
</dbReference>
<proteinExistence type="predicted"/>
<dbReference type="RefSeq" id="WP_072659779.1">
    <property type="nucleotide sequence ID" value="NZ_BDFD01000011.1"/>
</dbReference>
<keyword evidence="4" id="KW-0997">Cell inner membrane</keyword>
<feature type="transmembrane region" description="Helical" evidence="8">
    <location>
        <begin position="71"/>
        <end position="92"/>
    </location>
</feature>
<evidence type="ECO:0000256" key="2">
    <source>
        <dbReference type="ARBA" id="ARBA00022448"/>
    </source>
</evidence>
<feature type="transmembrane region" description="Helical" evidence="8">
    <location>
        <begin position="353"/>
        <end position="373"/>
    </location>
</feature>
<evidence type="ECO:0000256" key="6">
    <source>
        <dbReference type="ARBA" id="ARBA00022989"/>
    </source>
</evidence>
<feature type="transmembrane region" description="Helical" evidence="8">
    <location>
        <begin position="12"/>
        <end position="32"/>
    </location>
</feature>
<keyword evidence="11" id="KW-1185">Reference proteome</keyword>
<comment type="caution">
    <text evidence="10">The sequence shown here is derived from an EMBL/GenBank/DDBJ whole genome shotgun (WGS) entry which is preliminary data.</text>
</comment>
<feature type="transmembrane region" description="Helical" evidence="8">
    <location>
        <begin position="286"/>
        <end position="311"/>
    </location>
</feature>
<dbReference type="EMBL" id="BDFD01000011">
    <property type="protein sequence ID" value="GAV20459.1"/>
    <property type="molecule type" value="Genomic_DNA"/>
</dbReference>
<comment type="subcellular location">
    <subcellularLocation>
        <location evidence="1">Cell inner membrane</location>
        <topology evidence="1">Multi-pass membrane protein</topology>
    </subcellularLocation>
</comment>
<evidence type="ECO:0000313" key="10">
    <source>
        <dbReference type="EMBL" id="GAV20459.1"/>
    </source>
</evidence>
<keyword evidence="5 8" id="KW-0812">Transmembrane</keyword>
<feature type="transmembrane region" description="Helical" evidence="8">
    <location>
        <begin position="137"/>
        <end position="155"/>
    </location>
</feature>
<feature type="transmembrane region" description="Helical" evidence="8">
    <location>
        <begin position="98"/>
        <end position="116"/>
    </location>
</feature>
<evidence type="ECO:0000256" key="4">
    <source>
        <dbReference type="ARBA" id="ARBA00022519"/>
    </source>
</evidence>
<evidence type="ECO:0000256" key="7">
    <source>
        <dbReference type="ARBA" id="ARBA00023136"/>
    </source>
</evidence>
<dbReference type="NCBIfam" id="NF037955">
    <property type="entry name" value="mfs"/>
    <property type="match status" value="1"/>
</dbReference>
<dbReference type="PANTHER" id="PTHR23522">
    <property type="entry name" value="BLL5896 PROTEIN"/>
    <property type="match status" value="1"/>
</dbReference>